<dbReference type="SUPFAM" id="SSF51658">
    <property type="entry name" value="Xylose isomerase-like"/>
    <property type="match status" value="1"/>
</dbReference>
<feature type="signal peptide" evidence="1">
    <location>
        <begin position="1"/>
        <end position="23"/>
    </location>
</feature>
<gene>
    <name evidence="3" type="ordered locus">Caka_0550</name>
</gene>
<evidence type="ECO:0000313" key="4">
    <source>
        <dbReference type="Proteomes" id="UP000000925"/>
    </source>
</evidence>
<proteinExistence type="predicted"/>
<dbReference type="RefSeq" id="WP_013042300.1">
    <property type="nucleotide sequence ID" value="NC_014008.1"/>
</dbReference>
<dbReference type="Gene3D" id="3.20.20.150">
    <property type="entry name" value="Divalent-metal-dependent TIM barrel enzymes"/>
    <property type="match status" value="1"/>
</dbReference>
<dbReference type="KEGG" id="caa:Caka_0550"/>
<feature type="domain" description="Xylose isomerase-like TIM barrel" evidence="2">
    <location>
        <begin position="46"/>
        <end position="259"/>
    </location>
</feature>
<dbReference type="InterPro" id="IPR036237">
    <property type="entry name" value="Xyl_isomerase-like_sf"/>
</dbReference>
<name>D5ENR6_CORAD</name>
<dbReference type="GO" id="GO:0016853">
    <property type="term" value="F:isomerase activity"/>
    <property type="evidence" value="ECO:0007669"/>
    <property type="project" value="UniProtKB-KW"/>
</dbReference>
<dbReference type="EMBL" id="CP001998">
    <property type="protein sequence ID" value="ADE53575.1"/>
    <property type="molecule type" value="Genomic_DNA"/>
</dbReference>
<evidence type="ECO:0000259" key="2">
    <source>
        <dbReference type="Pfam" id="PF01261"/>
    </source>
</evidence>
<keyword evidence="3" id="KW-0413">Isomerase</keyword>
<sequence length="275" mass="30961">MFTTFLKRLYCLPLFATLSFASAAPEIFPFDNGFQKTDSIEMQGDLLQELGYDGICSRPGRATDELYAAMESRGLKVYASYWVPDVKYLQHGVPANMVEHIERLGKHGTTLWISLVGKDVTDEQAALAIRNLYDFCAQKNVDLVLYPHVGFYTDTVKTCARLRELSERPEVGLSFSLCHFLRQNPHEELEDTVRAIGPYLKLVQINGADNQASGGKGWSDLIKPLDEGSFEMQRLLKVLAEVGYDGPFNLQCYQMPAPARKHLSSSIQAWQSMHN</sequence>
<evidence type="ECO:0000256" key="1">
    <source>
        <dbReference type="SAM" id="SignalP"/>
    </source>
</evidence>
<protein>
    <submittedName>
        <fullName evidence="3">Xylose isomerase domain protein TIM barrel</fullName>
    </submittedName>
</protein>
<organism evidence="3 4">
    <name type="scientific">Coraliomargarita akajimensis (strain DSM 45221 / IAM 15411 / JCM 23193 / KCTC 12865 / 04OKA010-24)</name>
    <dbReference type="NCBI Taxonomy" id="583355"/>
    <lineage>
        <taxon>Bacteria</taxon>
        <taxon>Pseudomonadati</taxon>
        <taxon>Verrucomicrobiota</taxon>
        <taxon>Opitutia</taxon>
        <taxon>Puniceicoccales</taxon>
        <taxon>Coraliomargaritaceae</taxon>
        <taxon>Coraliomargarita</taxon>
    </lineage>
</organism>
<feature type="chain" id="PRO_5003070905" evidence="1">
    <location>
        <begin position="24"/>
        <end position="275"/>
    </location>
</feature>
<reference evidence="3 4" key="1">
    <citation type="journal article" date="2010" name="Stand. Genomic Sci.">
        <title>Complete genome sequence of Coraliomargarita akajimensis type strain (04OKA010-24).</title>
        <authorList>
            <person name="Mavromatis K."/>
            <person name="Abt B."/>
            <person name="Brambilla E."/>
            <person name="Lapidus A."/>
            <person name="Copeland A."/>
            <person name="Deshpande S."/>
            <person name="Nolan M."/>
            <person name="Lucas S."/>
            <person name="Tice H."/>
            <person name="Cheng J.F."/>
            <person name="Han C."/>
            <person name="Detter J.C."/>
            <person name="Woyke T."/>
            <person name="Goodwin L."/>
            <person name="Pitluck S."/>
            <person name="Held B."/>
            <person name="Brettin T."/>
            <person name="Tapia R."/>
            <person name="Ivanova N."/>
            <person name="Mikhailova N."/>
            <person name="Pati A."/>
            <person name="Liolios K."/>
            <person name="Chen A."/>
            <person name="Palaniappan K."/>
            <person name="Land M."/>
            <person name="Hauser L."/>
            <person name="Chang Y.J."/>
            <person name="Jeffries C.D."/>
            <person name="Rohde M."/>
            <person name="Goker M."/>
            <person name="Bristow J."/>
            <person name="Eisen J.A."/>
            <person name="Markowitz V."/>
            <person name="Hugenholtz P."/>
            <person name="Klenk H.P."/>
            <person name="Kyrpides N.C."/>
        </authorList>
    </citation>
    <scope>NUCLEOTIDE SEQUENCE [LARGE SCALE GENOMIC DNA]</scope>
    <source>
        <strain evidence="4">DSM 45221 / IAM 15411 / JCM 23193 / KCTC 12865</strain>
    </source>
</reference>
<evidence type="ECO:0000313" key="3">
    <source>
        <dbReference type="EMBL" id="ADE53575.1"/>
    </source>
</evidence>
<keyword evidence="4" id="KW-1185">Reference proteome</keyword>
<dbReference type="Proteomes" id="UP000000925">
    <property type="component" value="Chromosome"/>
</dbReference>
<accession>D5ENR6</accession>
<dbReference type="STRING" id="583355.Caka_0550"/>
<dbReference type="InterPro" id="IPR013022">
    <property type="entry name" value="Xyl_isomerase-like_TIM-brl"/>
</dbReference>
<keyword evidence="1" id="KW-0732">Signal</keyword>
<dbReference type="InterPro" id="IPR050312">
    <property type="entry name" value="IolE/XylAMocC-like"/>
</dbReference>
<dbReference type="AlphaFoldDB" id="D5ENR6"/>
<dbReference type="HOGENOM" id="CLU_965446_0_0_0"/>
<dbReference type="eggNOG" id="COG1082">
    <property type="taxonomic scope" value="Bacteria"/>
</dbReference>
<dbReference type="PANTHER" id="PTHR12110">
    <property type="entry name" value="HYDROXYPYRUVATE ISOMERASE"/>
    <property type="match status" value="1"/>
</dbReference>
<dbReference type="Pfam" id="PF01261">
    <property type="entry name" value="AP_endonuc_2"/>
    <property type="match status" value="1"/>
</dbReference>
<dbReference type="OrthoDB" id="9810497at2"/>